<evidence type="ECO:0000256" key="15">
    <source>
        <dbReference type="ARBA" id="ARBA00023049"/>
    </source>
</evidence>
<keyword evidence="7" id="KW-0926">Vacuole</keyword>
<evidence type="ECO:0000256" key="11">
    <source>
        <dbReference type="ARBA" id="ARBA00022801"/>
    </source>
</evidence>
<feature type="transmembrane region" description="Helical" evidence="20">
    <location>
        <begin position="746"/>
        <end position="768"/>
    </location>
</feature>
<evidence type="ECO:0000256" key="3">
    <source>
        <dbReference type="ARBA" id="ARBA00004128"/>
    </source>
</evidence>
<feature type="transmembrane region" description="Helical" evidence="20">
    <location>
        <begin position="45"/>
        <end position="62"/>
    </location>
</feature>
<dbReference type="Pfam" id="PF04389">
    <property type="entry name" value="Peptidase_M28"/>
    <property type="match status" value="1"/>
</dbReference>
<comment type="similarity">
    <text evidence="5">Belongs to the peptidase M28 family.</text>
</comment>
<dbReference type="GO" id="GO:0008235">
    <property type="term" value="F:metalloexopeptidase activity"/>
    <property type="evidence" value="ECO:0007669"/>
    <property type="project" value="InterPro"/>
</dbReference>
<proteinExistence type="inferred from homology"/>
<reference evidence="22 23" key="1">
    <citation type="submission" date="2015-01" db="EMBL/GenBank/DDBJ databases">
        <title>Genome of allotetraploid Gossypium barbadense reveals genomic plasticity and fiber elongation in cotton evolution.</title>
        <authorList>
            <person name="Chen X."/>
            <person name="Liu X."/>
            <person name="Zhao B."/>
            <person name="Zheng H."/>
            <person name="Hu Y."/>
            <person name="Lu G."/>
            <person name="Yang C."/>
            <person name="Chen J."/>
            <person name="Shan C."/>
            <person name="Zhang L."/>
            <person name="Zhou Y."/>
            <person name="Wang L."/>
            <person name="Guo W."/>
            <person name="Bai Y."/>
            <person name="Ruan J."/>
            <person name="Shangguan X."/>
            <person name="Mao Y."/>
            <person name="Jiang J."/>
            <person name="Zhu Y."/>
            <person name="Lei J."/>
            <person name="Kang H."/>
            <person name="Chen S."/>
            <person name="He X."/>
            <person name="Wang R."/>
            <person name="Wang Y."/>
            <person name="Chen J."/>
            <person name="Wang L."/>
            <person name="Yu S."/>
            <person name="Wang B."/>
            <person name="Wei J."/>
            <person name="Song S."/>
            <person name="Lu X."/>
            <person name="Gao Z."/>
            <person name="Gu W."/>
            <person name="Deng X."/>
            <person name="Ma D."/>
            <person name="Wang S."/>
            <person name="Liang W."/>
            <person name="Fang L."/>
            <person name="Cai C."/>
            <person name="Zhu X."/>
            <person name="Zhou B."/>
            <person name="Zhang Y."/>
            <person name="Chen Z."/>
            <person name="Xu S."/>
            <person name="Zhu R."/>
            <person name="Wang S."/>
            <person name="Zhang T."/>
            <person name="Zhao G."/>
        </authorList>
    </citation>
    <scope>NUCLEOTIDE SEQUENCE [LARGE SCALE GENOMIC DNA]</scope>
    <source>
        <strain evidence="23">cv. Xinhai21</strain>
        <tissue evidence="22">Leaf</tissue>
    </source>
</reference>
<name>A0A2P5W9K5_GOSBA</name>
<evidence type="ECO:0000256" key="20">
    <source>
        <dbReference type="SAM" id="Phobius"/>
    </source>
</evidence>
<protein>
    <recommendedName>
        <fullName evidence="6">Vacuolar membrane protease</fullName>
    </recommendedName>
    <alternativeName>
        <fullName evidence="18">FXNA-related family protease 1</fullName>
    </alternativeName>
</protein>
<gene>
    <name evidence="22" type="ORF">GOBAR_AA32913</name>
</gene>
<dbReference type="InterPro" id="IPR048024">
    <property type="entry name" value="Fxna-like_M28_dom"/>
</dbReference>
<dbReference type="AlphaFoldDB" id="A0A2P5W9K5"/>
<evidence type="ECO:0000259" key="21">
    <source>
        <dbReference type="Pfam" id="PF04389"/>
    </source>
</evidence>
<evidence type="ECO:0000256" key="2">
    <source>
        <dbReference type="ARBA" id="ARBA00003273"/>
    </source>
</evidence>
<dbReference type="PANTHER" id="PTHR12147:SF58">
    <property type="entry name" value="VACUOLAR MEMBRANE PROTEASE"/>
    <property type="match status" value="1"/>
</dbReference>
<keyword evidence="9 20" id="KW-0812">Transmembrane</keyword>
<comment type="cofactor">
    <cofactor evidence="1">
        <name>Zn(2+)</name>
        <dbReference type="ChEBI" id="CHEBI:29105"/>
    </cofactor>
</comment>
<evidence type="ECO:0000256" key="10">
    <source>
        <dbReference type="ARBA" id="ARBA00022723"/>
    </source>
</evidence>
<keyword evidence="15" id="KW-0482">Metalloprotease</keyword>
<dbReference type="EMBL" id="KZ668474">
    <property type="protein sequence ID" value="PPR87782.1"/>
    <property type="molecule type" value="Genomic_DNA"/>
</dbReference>
<feature type="domain" description="Peptidase M28" evidence="21">
    <location>
        <begin position="171"/>
        <end position="369"/>
    </location>
</feature>
<feature type="region of interest" description="Disordered" evidence="19">
    <location>
        <begin position="1"/>
        <end position="31"/>
    </location>
</feature>
<evidence type="ECO:0000256" key="8">
    <source>
        <dbReference type="ARBA" id="ARBA00022670"/>
    </source>
</evidence>
<accession>A0A2P5W9K5</accession>
<evidence type="ECO:0000256" key="6">
    <source>
        <dbReference type="ARBA" id="ARBA00017435"/>
    </source>
</evidence>
<dbReference type="SUPFAM" id="SSF53187">
    <property type="entry name" value="Zn-dependent exopeptidases"/>
    <property type="match status" value="1"/>
</dbReference>
<dbReference type="GO" id="GO:0005774">
    <property type="term" value="C:vacuolar membrane"/>
    <property type="evidence" value="ECO:0007669"/>
    <property type="project" value="UniProtKB-SubCell"/>
</dbReference>
<dbReference type="FunFam" id="3.40.630.10:FF:000008">
    <property type="entry name" value="Endoplasmic reticulum metallopeptidase 1"/>
    <property type="match status" value="1"/>
</dbReference>
<dbReference type="OrthoDB" id="76293at2759"/>
<keyword evidence="11" id="KW-0378">Hydrolase</keyword>
<evidence type="ECO:0000256" key="17">
    <source>
        <dbReference type="ARBA" id="ARBA00023180"/>
    </source>
</evidence>
<feature type="transmembrane region" description="Helical" evidence="20">
    <location>
        <begin position="551"/>
        <end position="575"/>
    </location>
</feature>
<dbReference type="GO" id="GO:0006508">
    <property type="term" value="P:proteolysis"/>
    <property type="evidence" value="ECO:0007669"/>
    <property type="project" value="UniProtKB-KW"/>
</dbReference>
<comment type="function">
    <text evidence="2">May be involved in vacuolar sorting and osmoregulation.</text>
</comment>
<keyword evidence="14 20" id="KW-1133">Transmembrane helix</keyword>
<evidence type="ECO:0000256" key="5">
    <source>
        <dbReference type="ARBA" id="ARBA00010918"/>
    </source>
</evidence>
<dbReference type="Proteomes" id="UP000239757">
    <property type="component" value="Unassembled WGS sequence"/>
</dbReference>
<organism evidence="22 23">
    <name type="scientific">Gossypium barbadense</name>
    <name type="common">Sea Island cotton</name>
    <name type="synonym">Hibiscus barbadensis</name>
    <dbReference type="NCBI Taxonomy" id="3634"/>
    <lineage>
        <taxon>Eukaryota</taxon>
        <taxon>Viridiplantae</taxon>
        <taxon>Streptophyta</taxon>
        <taxon>Embryophyta</taxon>
        <taxon>Tracheophyta</taxon>
        <taxon>Spermatophyta</taxon>
        <taxon>Magnoliopsida</taxon>
        <taxon>eudicotyledons</taxon>
        <taxon>Gunneridae</taxon>
        <taxon>Pentapetalae</taxon>
        <taxon>rosids</taxon>
        <taxon>malvids</taxon>
        <taxon>Malvales</taxon>
        <taxon>Malvaceae</taxon>
        <taxon>Malvoideae</taxon>
        <taxon>Gossypium</taxon>
    </lineage>
</organism>
<comment type="subcellular location">
    <subcellularLocation>
        <location evidence="4">Endoplasmic reticulum membrane</location>
        <topology evidence="4">Multi-pass membrane protein</topology>
    </subcellularLocation>
    <subcellularLocation>
        <location evidence="3">Vacuole membrane</location>
        <topology evidence="3">Multi-pass membrane protein</topology>
    </subcellularLocation>
</comment>
<evidence type="ECO:0000256" key="7">
    <source>
        <dbReference type="ARBA" id="ARBA00022554"/>
    </source>
</evidence>
<keyword evidence="17" id="KW-0325">Glycoprotein</keyword>
<keyword evidence="16 20" id="KW-0472">Membrane</keyword>
<evidence type="ECO:0000256" key="4">
    <source>
        <dbReference type="ARBA" id="ARBA00004477"/>
    </source>
</evidence>
<feature type="transmembrane region" description="Helical" evidence="20">
    <location>
        <begin position="662"/>
        <end position="680"/>
    </location>
</feature>
<evidence type="ECO:0000256" key="14">
    <source>
        <dbReference type="ARBA" id="ARBA00022989"/>
    </source>
</evidence>
<dbReference type="Gene3D" id="3.40.630.10">
    <property type="entry name" value="Zn peptidases"/>
    <property type="match status" value="1"/>
</dbReference>
<evidence type="ECO:0000256" key="9">
    <source>
        <dbReference type="ARBA" id="ARBA00022692"/>
    </source>
</evidence>
<keyword evidence="12" id="KW-0256">Endoplasmic reticulum</keyword>
<evidence type="ECO:0000256" key="1">
    <source>
        <dbReference type="ARBA" id="ARBA00001947"/>
    </source>
</evidence>
<dbReference type="PANTHER" id="PTHR12147">
    <property type="entry name" value="METALLOPEPTIDASE M28 FAMILY MEMBER"/>
    <property type="match status" value="1"/>
</dbReference>
<evidence type="ECO:0000313" key="22">
    <source>
        <dbReference type="EMBL" id="PPR87782.1"/>
    </source>
</evidence>
<feature type="transmembrane region" description="Helical" evidence="20">
    <location>
        <begin position="710"/>
        <end position="734"/>
    </location>
</feature>
<sequence>MRRRPESSSTAPDTSAKKSSGTSKTDEEAKLNHGIQIRTARRSGFTWLTLFAVIVYSSWAVYQYQYENLPVPLTAEQAGKRGFSEVAAMKHVKALTELGPHTIGSDAIELALQYVLAELENIKKTAHWEVDVEVDLFHVNVGATRLDSGMFVDRTIIYSDLDHIVLRMLPKYAPEARENAILVSSHIDTVFSTSGYSDDFSLRKTSLCCFREGAGDCSSCVSVMLELARGISQWAHGFKNAVIFLFNTGEEEGLSGAHSFITQYYSNIECVGLLSDQHPWSTTIRMAIDLEAMGIGGKSAIFQAGPHPLAVETFASVAKYPSGNIIFQDIFSSGVIKSATDFQVYREVAGLSGLDFVYADHGAVYHTKTSGMLAREALSRCKLWGAGYKGITNGSERCHMEKLASSKIKALLNNDKLKLLKSGSLQHLGENMLAFLLQIATSSHLSKANATVDDIQSSHDTAVYYDILGQYMVIYRQRFANMLHSSVILQSLLIWTTSLLMGGSTAAVSLAFSCLSNILMWIFSISFSVLAAFILPLISSSPLPYLSIPSLVLGLFAAPAFLGALTGQHLGYLVLKRYLSNVYAKRKQLSPAIQADLIKLETERWLFKAGSLQWLVLLVVGTYYKIGSSYLALVWLVPPAFAYGLLEATLTPGRLPKPLKLATLWMGLAIPILVSAGQVIKLTTVIIGLSVRFIRFWLSFLCLDSTPVDILCGICWIGLACCYMPNSGVSPFIYSSFRHPGGTPEWLPSLGLSLFIAAVICLTLVYLLSYIHLSGAKTSIVLSTCILFALSLAVVFSGIIPPFTEETARAVNLVHVVDTTGGFGEKPNSYISLFSFTPGKFTKEVEEIKEGFACGRHNAIDYVTFSVKYGCLTYDGTEEGWDESNIPTLDVVKDINGDKRITQVYLNGLFHVIVDHSGAVEDQLVSLIILVSTSHAVGLEELVAADGKRSIDGWHTIQASGGKNAPTKFELTLFWLQNSTRRSDKMVQSEQRPLLRIRTDLPGVVTPKVETVLEKLPPWYSLFGKSTSPHTLSFLSSLPIDF</sequence>
<dbReference type="CDD" id="cd03875">
    <property type="entry name" value="M28_Fxna_like"/>
    <property type="match status" value="1"/>
</dbReference>
<evidence type="ECO:0000256" key="13">
    <source>
        <dbReference type="ARBA" id="ARBA00022833"/>
    </source>
</evidence>
<keyword evidence="10" id="KW-0479">Metal-binding</keyword>
<evidence type="ECO:0000256" key="16">
    <source>
        <dbReference type="ARBA" id="ARBA00023136"/>
    </source>
</evidence>
<evidence type="ECO:0000313" key="23">
    <source>
        <dbReference type="Proteomes" id="UP000239757"/>
    </source>
</evidence>
<evidence type="ECO:0000256" key="18">
    <source>
        <dbReference type="ARBA" id="ARBA00031512"/>
    </source>
</evidence>
<keyword evidence="8" id="KW-0645">Protease</keyword>
<dbReference type="GO" id="GO:0005789">
    <property type="term" value="C:endoplasmic reticulum membrane"/>
    <property type="evidence" value="ECO:0007669"/>
    <property type="project" value="UniProtKB-SubCell"/>
</dbReference>
<evidence type="ECO:0000256" key="12">
    <source>
        <dbReference type="ARBA" id="ARBA00022824"/>
    </source>
</evidence>
<keyword evidence="13" id="KW-0862">Zinc</keyword>
<feature type="transmembrane region" description="Helical" evidence="20">
    <location>
        <begin position="780"/>
        <end position="800"/>
    </location>
</feature>
<feature type="transmembrane region" description="Helical" evidence="20">
    <location>
        <begin position="492"/>
        <end position="512"/>
    </location>
</feature>
<dbReference type="GO" id="GO:0046872">
    <property type="term" value="F:metal ion binding"/>
    <property type="evidence" value="ECO:0007669"/>
    <property type="project" value="UniProtKB-KW"/>
</dbReference>
<evidence type="ECO:0000256" key="19">
    <source>
        <dbReference type="SAM" id="MobiDB-lite"/>
    </source>
</evidence>
<feature type="transmembrane region" description="Helical" evidence="20">
    <location>
        <begin position="519"/>
        <end position="539"/>
    </location>
</feature>
<dbReference type="InterPro" id="IPR007484">
    <property type="entry name" value="Peptidase_M28"/>
</dbReference>
<dbReference type="InterPro" id="IPR045175">
    <property type="entry name" value="M28_fam"/>
</dbReference>